<dbReference type="RefSeq" id="WP_085422406.1">
    <property type="nucleotide sequence ID" value="NZ_FXAF01000006.1"/>
</dbReference>
<proteinExistence type="predicted"/>
<reference evidence="2" key="1">
    <citation type="submission" date="2017-04" db="EMBL/GenBank/DDBJ databases">
        <authorList>
            <person name="Varghese N."/>
            <person name="Submissions S."/>
        </authorList>
    </citation>
    <scope>NUCLEOTIDE SEQUENCE [LARGE SCALE GENOMIC DNA]</scope>
    <source>
        <strain evidence="2">B4P</strain>
    </source>
</reference>
<sequence length="95" mass="10426">MNKSQLNNARKSEPLQRGVRFMVGRDAGGRWIVSDREGRVGGLFTDRAAAVHFAMFESDHLPGAVCCVPDHVTLSLDSAFENRVMSPRLKVAGRA</sequence>
<dbReference type="EMBL" id="FXAF01000006">
    <property type="protein sequence ID" value="SMF44225.1"/>
    <property type="molecule type" value="Genomic_DNA"/>
</dbReference>
<evidence type="ECO:0000313" key="1">
    <source>
        <dbReference type="EMBL" id="SMF44225.1"/>
    </source>
</evidence>
<accession>A0A1X7F1F1</accession>
<dbReference type="AlphaFoldDB" id="A0A1X7F1F1"/>
<dbReference type="OrthoDB" id="8454620at2"/>
<protein>
    <submittedName>
        <fullName evidence="1">Uncharacterized protein</fullName>
    </submittedName>
</protein>
<name>A0A1X7F1F1_9HYPH</name>
<evidence type="ECO:0000313" key="2">
    <source>
        <dbReference type="Proteomes" id="UP000192903"/>
    </source>
</evidence>
<keyword evidence="2" id="KW-1185">Reference proteome</keyword>
<gene>
    <name evidence="1" type="ORF">SAMN02982989_2184</name>
</gene>
<organism evidence="1 2">
    <name type="scientific">Xaviernesmea oryzae</name>
    <dbReference type="NCBI Taxonomy" id="464029"/>
    <lineage>
        <taxon>Bacteria</taxon>
        <taxon>Pseudomonadati</taxon>
        <taxon>Pseudomonadota</taxon>
        <taxon>Alphaproteobacteria</taxon>
        <taxon>Hyphomicrobiales</taxon>
        <taxon>Rhizobiaceae</taxon>
        <taxon>Rhizobium/Agrobacterium group</taxon>
        <taxon>Xaviernesmea</taxon>
    </lineage>
</organism>
<dbReference type="Proteomes" id="UP000192903">
    <property type="component" value="Unassembled WGS sequence"/>
</dbReference>
<dbReference type="STRING" id="464029.SAMN02982989_2184"/>